<protein>
    <submittedName>
        <fullName evidence="1">Uncharacterized protein</fullName>
    </submittedName>
</protein>
<name>A0ABW2U0D2_9PSEU</name>
<reference evidence="2" key="1">
    <citation type="journal article" date="2019" name="Int. J. Syst. Evol. Microbiol.">
        <title>The Global Catalogue of Microorganisms (GCM) 10K type strain sequencing project: providing services to taxonomists for standard genome sequencing and annotation.</title>
        <authorList>
            <consortium name="The Broad Institute Genomics Platform"/>
            <consortium name="The Broad Institute Genome Sequencing Center for Infectious Disease"/>
            <person name="Wu L."/>
            <person name="Ma J."/>
        </authorList>
    </citation>
    <scope>NUCLEOTIDE SEQUENCE [LARGE SCALE GENOMIC DNA]</scope>
    <source>
        <strain evidence="2">JCM 17695</strain>
    </source>
</reference>
<proteinExistence type="predicted"/>
<evidence type="ECO:0000313" key="2">
    <source>
        <dbReference type="Proteomes" id="UP001596512"/>
    </source>
</evidence>
<sequence>MDVEQSQPGFDPLVEFEGVWTTELAEQYLPIPGAPPPSTSVWTATSS</sequence>
<organism evidence="1 2">
    <name type="scientific">Actinokineospora soli</name>
    <dbReference type="NCBI Taxonomy" id="1048753"/>
    <lineage>
        <taxon>Bacteria</taxon>
        <taxon>Bacillati</taxon>
        <taxon>Actinomycetota</taxon>
        <taxon>Actinomycetes</taxon>
        <taxon>Pseudonocardiales</taxon>
        <taxon>Pseudonocardiaceae</taxon>
        <taxon>Actinokineospora</taxon>
    </lineage>
</organism>
<gene>
    <name evidence="1" type="ORF">ACFQV2_38590</name>
</gene>
<comment type="caution">
    <text evidence="1">The sequence shown here is derived from an EMBL/GenBank/DDBJ whole genome shotgun (WGS) entry which is preliminary data.</text>
</comment>
<keyword evidence="2" id="KW-1185">Reference proteome</keyword>
<dbReference type="Proteomes" id="UP001596512">
    <property type="component" value="Unassembled WGS sequence"/>
</dbReference>
<accession>A0ABW2U0D2</accession>
<evidence type="ECO:0000313" key="1">
    <source>
        <dbReference type="EMBL" id="MFC7618400.1"/>
    </source>
</evidence>
<dbReference type="EMBL" id="JBHTEY010000004">
    <property type="protein sequence ID" value="MFC7618400.1"/>
    <property type="molecule type" value="Genomic_DNA"/>
</dbReference>